<reference evidence="4" key="1">
    <citation type="submission" date="2021-06" db="EMBL/GenBank/DDBJ databases">
        <authorList>
            <person name="Kallberg Y."/>
            <person name="Tangrot J."/>
            <person name="Rosling A."/>
        </authorList>
    </citation>
    <scope>NUCLEOTIDE SEQUENCE</scope>
    <source>
        <strain evidence="4">MA453B</strain>
    </source>
</reference>
<evidence type="ECO:0000313" key="4">
    <source>
        <dbReference type="EMBL" id="CAG8651204.1"/>
    </source>
</evidence>
<dbReference type="Pfam" id="PF00656">
    <property type="entry name" value="Peptidase_C14"/>
    <property type="match status" value="1"/>
</dbReference>
<feature type="region of interest" description="Disordered" evidence="2">
    <location>
        <begin position="31"/>
        <end position="58"/>
    </location>
</feature>
<name>A0A9N9DXT7_9GLOM</name>
<feature type="compositionally biased region" description="Low complexity" evidence="2">
    <location>
        <begin position="31"/>
        <end position="48"/>
    </location>
</feature>
<evidence type="ECO:0000313" key="5">
    <source>
        <dbReference type="Proteomes" id="UP000789405"/>
    </source>
</evidence>
<sequence>MNNNGTSDPTSDQISERCVVKEAFANHLSTQSSFSSHSSHTSHSNYTHQRPNQQSPVLMAPKRRKALLIGINYFKTKFELKGCLNDVANIKAFLVDLYGFPEDKDHMLILTDDPRQKDPTKIPTKANILNGMKWLVKDAQPGDSGHGGQEKDLDGDEIDGYDETIMPLDFEKKGQIIDDVMHNIMVRPLPAGAKLTAIFDSCHSGTALDLPFIYSTGGIEKKLNIFCEGTHAIVDASLSYLRGDAEGIKTTFKSFTVKAMHGQEIEEKIKITNYSAADVIMFSGCKDTQTSADIKEAGQSTGAMSYAFIKTLKAKKNQTYQELLNNIRDILSLKYTQKPQLSASHETDMNLPFYM</sequence>
<evidence type="ECO:0000256" key="1">
    <source>
        <dbReference type="ARBA" id="ARBA00009005"/>
    </source>
</evidence>
<evidence type="ECO:0000256" key="2">
    <source>
        <dbReference type="SAM" id="MobiDB-lite"/>
    </source>
</evidence>
<organism evidence="4 5">
    <name type="scientific">Dentiscutata erythropus</name>
    <dbReference type="NCBI Taxonomy" id="1348616"/>
    <lineage>
        <taxon>Eukaryota</taxon>
        <taxon>Fungi</taxon>
        <taxon>Fungi incertae sedis</taxon>
        <taxon>Mucoromycota</taxon>
        <taxon>Glomeromycotina</taxon>
        <taxon>Glomeromycetes</taxon>
        <taxon>Diversisporales</taxon>
        <taxon>Gigasporaceae</taxon>
        <taxon>Dentiscutata</taxon>
    </lineage>
</organism>
<protein>
    <submittedName>
        <fullName evidence="4">25408_t:CDS:1</fullName>
    </submittedName>
</protein>
<proteinExistence type="inferred from homology"/>
<dbReference type="InterPro" id="IPR050452">
    <property type="entry name" value="Metacaspase"/>
</dbReference>
<dbReference type="Gene3D" id="3.40.50.12660">
    <property type="match status" value="2"/>
</dbReference>
<dbReference type="GO" id="GO:0005737">
    <property type="term" value="C:cytoplasm"/>
    <property type="evidence" value="ECO:0007669"/>
    <property type="project" value="TreeGrafter"/>
</dbReference>
<dbReference type="PANTHER" id="PTHR48104:SF30">
    <property type="entry name" value="METACASPASE-1"/>
    <property type="match status" value="1"/>
</dbReference>
<dbReference type="Proteomes" id="UP000789405">
    <property type="component" value="Unassembled WGS sequence"/>
</dbReference>
<accession>A0A9N9DXT7</accession>
<comment type="caution">
    <text evidence="4">The sequence shown here is derived from an EMBL/GenBank/DDBJ whole genome shotgun (WGS) entry which is preliminary data.</text>
</comment>
<dbReference type="GO" id="GO:0006508">
    <property type="term" value="P:proteolysis"/>
    <property type="evidence" value="ECO:0007669"/>
    <property type="project" value="InterPro"/>
</dbReference>
<dbReference type="AlphaFoldDB" id="A0A9N9DXT7"/>
<dbReference type="PANTHER" id="PTHR48104">
    <property type="entry name" value="METACASPASE-4"/>
    <property type="match status" value="1"/>
</dbReference>
<dbReference type="GO" id="GO:0004197">
    <property type="term" value="F:cysteine-type endopeptidase activity"/>
    <property type="evidence" value="ECO:0007669"/>
    <property type="project" value="InterPro"/>
</dbReference>
<keyword evidence="5" id="KW-1185">Reference proteome</keyword>
<comment type="similarity">
    <text evidence="1">Belongs to the peptidase C14B family.</text>
</comment>
<evidence type="ECO:0000259" key="3">
    <source>
        <dbReference type="Pfam" id="PF00656"/>
    </source>
</evidence>
<feature type="domain" description="Peptidase C14 caspase" evidence="3">
    <location>
        <begin position="63"/>
        <end position="347"/>
    </location>
</feature>
<dbReference type="EMBL" id="CAJVPY010005819">
    <property type="protein sequence ID" value="CAG8651204.1"/>
    <property type="molecule type" value="Genomic_DNA"/>
</dbReference>
<dbReference type="InterPro" id="IPR011600">
    <property type="entry name" value="Pept_C14_caspase"/>
</dbReference>
<gene>
    <name evidence="4" type="ORF">DERYTH_LOCUS10194</name>
</gene>
<dbReference type="OrthoDB" id="3223806at2759"/>